<evidence type="ECO:0000313" key="1">
    <source>
        <dbReference type="EnsemblPlants" id="AVESA.00010b.r2.7CG0708410.1.CDS"/>
    </source>
</evidence>
<evidence type="ECO:0000313" key="2">
    <source>
        <dbReference type="Proteomes" id="UP001732700"/>
    </source>
</evidence>
<dbReference type="Proteomes" id="UP001732700">
    <property type="component" value="Chromosome 7C"/>
</dbReference>
<organism evidence="1 2">
    <name type="scientific">Avena sativa</name>
    <name type="common">Oat</name>
    <dbReference type="NCBI Taxonomy" id="4498"/>
    <lineage>
        <taxon>Eukaryota</taxon>
        <taxon>Viridiplantae</taxon>
        <taxon>Streptophyta</taxon>
        <taxon>Embryophyta</taxon>
        <taxon>Tracheophyta</taxon>
        <taxon>Spermatophyta</taxon>
        <taxon>Magnoliopsida</taxon>
        <taxon>Liliopsida</taxon>
        <taxon>Poales</taxon>
        <taxon>Poaceae</taxon>
        <taxon>BOP clade</taxon>
        <taxon>Pooideae</taxon>
        <taxon>Poodae</taxon>
        <taxon>Poeae</taxon>
        <taxon>Poeae Chloroplast Group 1 (Aveneae type)</taxon>
        <taxon>Aveninae</taxon>
        <taxon>Avena</taxon>
    </lineage>
</organism>
<reference evidence="1" key="1">
    <citation type="submission" date="2021-05" db="EMBL/GenBank/DDBJ databases">
        <authorList>
            <person name="Scholz U."/>
            <person name="Mascher M."/>
            <person name="Fiebig A."/>
        </authorList>
    </citation>
    <scope>NUCLEOTIDE SEQUENCE [LARGE SCALE GENOMIC DNA]</scope>
</reference>
<keyword evidence="2" id="KW-1185">Reference proteome</keyword>
<protein>
    <submittedName>
        <fullName evidence="1">Uncharacterized protein</fullName>
    </submittedName>
</protein>
<reference evidence="1" key="2">
    <citation type="submission" date="2025-09" db="UniProtKB">
        <authorList>
            <consortium name="EnsemblPlants"/>
        </authorList>
    </citation>
    <scope>IDENTIFICATION</scope>
</reference>
<name>A0ACD6A925_AVESA</name>
<sequence length="431" mass="48026">MKKSMCRQRMKRRVCMRRISDTRMKMSSCRPPCVRLLMDTTTAIHGVAWCSSTSRLTSLNAANATTASCEMRDDMGVTFCTAAPPLVSYFCVHSTGSLKLGHFAMEPEILASEGGLALLRVPLGDESDSLDPNISEYFIYQAGIMGQSPTLTQLPHPRSYHLLDHHTSIVRHRDDDNSYIIASLCSEHTQHLGWVDIWRGILFCDVLIADGRRTLRYVPLPPPLVEKDGFCLGDLRAGRDIAVVNGFIKCIDLQVWVVPGSSTKDGGFTSDGWSATIWSMEITDSLSEPWYLDCEIDSSELCDSLPELKVDAGTAQPTLQRLHIGHPTLSLHDDGIVYFLAKIDHRDDHRNGWVLAVDTVKKTIQGVAEFGCERTLGFQLTYIASRISEYLLATPVICLRPLFFSCLNSVRQCTSALLPVLHRKHLTLSLL</sequence>
<accession>A0ACD6A925</accession>
<dbReference type="EnsemblPlants" id="AVESA.00010b.r2.7CG0708410.1">
    <property type="protein sequence ID" value="AVESA.00010b.r2.7CG0708410.1.CDS"/>
    <property type="gene ID" value="AVESA.00010b.r2.7CG0708410"/>
</dbReference>
<proteinExistence type="predicted"/>